<dbReference type="PANTHER" id="PTHR10277">
    <property type="entry name" value="HOMOCITRATE SYNTHASE-RELATED"/>
    <property type="match status" value="1"/>
</dbReference>
<dbReference type="CDD" id="cd07948">
    <property type="entry name" value="DRE_TIM_HCS"/>
    <property type="match status" value="1"/>
</dbReference>
<dbReference type="InterPro" id="IPR002034">
    <property type="entry name" value="AIPM/Hcit_synth_CS"/>
</dbReference>
<proteinExistence type="predicted"/>
<dbReference type="InterPro" id="IPR037069">
    <property type="entry name" value="AcylCoA_DH/ox_N_sf"/>
</dbReference>
<dbReference type="GO" id="GO:0016627">
    <property type="term" value="F:oxidoreductase activity, acting on the CH-CH group of donors"/>
    <property type="evidence" value="ECO:0007669"/>
    <property type="project" value="InterPro"/>
</dbReference>
<protein>
    <submittedName>
        <fullName evidence="6">Acyl-CoA dehydrogenase</fullName>
    </submittedName>
</protein>
<name>A0A8H4JRZ3_9HYPO</name>
<dbReference type="Gene3D" id="2.40.110.10">
    <property type="entry name" value="Butyryl-CoA Dehydrogenase, subunit A, domain 2"/>
    <property type="match status" value="1"/>
</dbReference>
<feature type="region of interest" description="Disordered" evidence="4">
    <location>
        <begin position="371"/>
        <end position="410"/>
    </location>
</feature>
<feature type="compositionally biased region" description="Polar residues" evidence="4">
    <location>
        <begin position="371"/>
        <end position="381"/>
    </location>
</feature>
<dbReference type="GO" id="GO:0050660">
    <property type="term" value="F:flavin adenine dinucleotide binding"/>
    <property type="evidence" value="ECO:0007669"/>
    <property type="project" value="InterPro"/>
</dbReference>
<gene>
    <name evidence="6" type="ORF">F53441_13381</name>
</gene>
<dbReference type="PROSITE" id="PS50991">
    <property type="entry name" value="PYR_CT"/>
    <property type="match status" value="1"/>
</dbReference>
<dbReference type="FunFam" id="2.40.110.10:FF:000020">
    <property type="entry name" value="Putative acyl-CoA dehydrogenase YdbM"/>
    <property type="match status" value="1"/>
</dbReference>
<keyword evidence="3" id="KW-0560">Oxidoreductase</keyword>
<dbReference type="InterPro" id="IPR013786">
    <property type="entry name" value="AcylCoA_DH/ox_N"/>
</dbReference>
<comment type="caution">
    <text evidence="6">The sequence shown here is derived from an EMBL/GenBank/DDBJ whole genome shotgun (WGS) entry which is preliminary data.</text>
</comment>
<dbReference type="InterPro" id="IPR050073">
    <property type="entry name" value="2-IPM_HCS-like"/>
</dbReference>
<evidence type="ECO:0000259" key="5">
    <source>
        <dbReference type="PROSITE" id="PS50991"/>
    </source>
</evidence>
<evidence type="ECO:0000256" key="1">
    <source>
        <dbReference type="ARBA" id="ARBA00022630"/>
    </source>
</evidence>
<dbReference type="Gene3D" id="1.10.540.10">
    <property type="entry name" value="Acyl-CoA dehydrogenase/oxidase, N-terminal domain"/>
    <property type="match status" value="1"/>
</dbReference>
<dbReference type="InterPro" id="IPR046373">
    <property type="entry name" value="Acyl-CoA_Oxase/DH_mid-dom_sf"/>
</dbReference>
<dbReference type="InterPro" id="IPR048253">
    <property type="entry name" value="DRE_TIM_HCS_fun_bact"/>
</dbReference>
<dbReference type="GO" id="GO:0005739">
    <property type="term" value="C:mitochondrion"/>
    <property type="evidence" value="ECO:0007669"/>
    <property type="project" value="TreeGrafter"/>
</dbReference>
<dbReference type="PROSITE" id="PS00815">
    <property type="entry name" value="AIPM_HOMOCIT_SYNTH_1"/>
    <property type="match status" value="1"/>
</dbReference>
<dbReference type="SUPFAM" id="SSF51569">
    <property type="entry name" value="Aldolase"/>
    <property type="match status" value="1"/>
</dbReference>
<dbReference type="Gene3D" id="1.20.140.10">
    <property type="entry name" value="Butyryl-CoA Dehydrogenase, subunit A, domain 3"/>
    <property type="match status" value="1"/>
</dbReference>
<dbReference type="PROSITE" id="PS00816">
    <property type="entry name" value="AIPM_HOMOCIT_SYNTH_2"/>
    <property type="match status" value="1"/>
</dbReference>
<keyword evidence="7" id="KW-1185">Reference proteome</keyword>
<evidence type="ECO:0000313" key="6">
    <source>
        <dbReference type="EMBL" id="KAF4435924.1"/>
    </source>
</evidence>
<dbReference type="InterPro" id="IPR013785">
    <property type="entry name" value="Aldolase_TIM"/>
</dbReference>
<dbReference type="FunFam" id="1.10.540.10:FF:000025">
    <property type="entry name" value="Related to Dibenzothiophene desulfurization enzyme C"/>
    <property type="match status" value="1"/>
</dbReference>
<dbReference type="Gene3D" id="3.20.20.70">
    <property type="entry name" value="Aldolase class I"/>
    <property type="match status" value="1"/>
</dbReference>
<accession>A0A8H4JRZ3</accession>
<feature type="domain" description="Pyruvate carboxyltransferase" evidence="5">
    <location>
        <begin position="473"/>
        <end position="732"/>
    </location>
</feature>
<reference evidence="6" key="1">
    <citation type="submission" date="2020-01" db="EMBL/GenBank/DDBJ databases">
        <title>Identification and distribution of gene clusters putatively required for synthesis of sphingolipid metabolism inhibitors in phylogenetically diverse species of the filamentous fungus Fusarium.</title>
        <authorList>
            <person name="Kim H.-S."/>
            <person name="Busman M."/>
            <person name="Brown D.W."/>
            <person name="Divon H."/>
            <person name="Uhlig S."/>
            <person name="Proctor R.H."/>
        </authorList>
    </citation>
    <scope>NUCLEOTIDE SEQUENCE</scope>
    <source>
        <strain evidence="6">NRRL 53441</strain>
    </source>
</reference>
<dbReference type="EMBL" id="JAADJG010000829">
    <property type="protein sequence ID" value="KAF4435924.1"/>
    <property type="molecule type" value="Genomic_DNA"/>
</dbReference>
<sequence length="751" mass="81435">MATQTFESSNPAVYKEYEARWSTLPTDAEGWIKRAQDVADVLAKDAPARERANKSPKAEVALLKHSGLLKILGPAKYGGGEQPWSVGFRAIREIAKKDGSIGMLLGYHLVWSTTASVVGTPEQVERTHKLIISNNYFVGGAVNPRDNDLKITSDGDNIIFNGFKNFSTGGVISDLTVLEGVYGDKEEHIFAIVPTQQPGIQFKHNWDNVGLRLTESGGVNIENVSAPWSDALGWDVEAKKPDPNILAIPFTSLFLPTIQLNFANLYLGIAAGALEFAQAYTLKNTRPWPFGGDNKDKATDEFYILSTYGNFLAHLRATEALAEKVNAQADELYAKYSQNRSAVTAEQRGEFAEWVANDQHRLANPNAKANTMQTANNPISHHTSHTMGEGAASSNGGDNSSGKNCVGHHTSLANGVASSASSGENGRDQGRVSTASLTNLGVNNLNITTTTTHDELGSLDMASMQSVGNLANFGIVDTTLREGEQFATAYFDTETKIKIARALDDLGVEYIELTSPASSEQSRLDCQTICKLGLKAKVLCHIRCNMDDARIAIKTGVDGINICIGTSSQLMNHSHGKDLGWIASKAKEVIDFTLAHGLEVRFSGEDSFRSDFNEILKLYSHMDNIGAHRVGIADTVGGATPRQVFDRINTLRQTVGCDIETHFHNDTGCAVANAYTALEAGATHLNTTVLGIGERNGITSLSKLLQCMIRRGHRYILNKYKIDKLPALEQLVAEAVGVQVPWDNCSLSSFL</sequence>
<dbReference type="InterPro" id="IPR009100">
    <property type="entry name" value="AcylCoA_DH/oxidase_NM_dom_sf"/>
</dbReference>
<dbReference type="PANTHER" id="PTHR10277:SF48">
    <property type="entry name" value="HOMOCITRATE SYNTHASE, CYTOSOLIC ISOZYME-RELATED"/>
    <property type="match status" value="1"/>
</dbReference>
<dbReference type="GO" id="GO:0004410">
    <property type="term" value="F:homocitrate synthase activity"/>
    <property type="evidence" value="ECO:0007669"/>
    <property type="project" value="TreeGrafter"/>
</dbReference>
<dbReference type="GO" id="GO:0019878">
    <property type="term" value="P:lysine biosynthetic process via aminoadipic acid"/>
    <property type="evidence" value="ECO:0007669"/>
    <property type="project" value="TreeGrafter"/>
</dbReference>
<evidence type="ECO:0000313" key="7">
    <source>
        <dbReference type="Proteomes" id="UP000605986"/>
    </source>
</evidence>
<keyword evidence="1" id="KW-0285">Flavoprotein</keyword>
<dbReference type="OrthoDB" id="5356974at2759"/>
<dbReference type="InterPro" id="IPR000891">
    <property type="entry name" value="PYR_CT"/>
</dbReference>
<organism evidence="6 7">
    <name type="scientific">Fusarium austroafricanum</name>
    <dbReference type="NCBI Taxonomy" id="2364996"/>
    <lineage>
        <taxon>Eukaryota</taxon>
        <taxon>Fungi</taxon>
        <taxon>Dikarya</taxon>
        <taxon>Ascomycota</taxon>
        <taxon>Pezizomycotina</taxon>
        <taxon>Sordariomycetes</taxon>
        <taxon>Hypocreomycetidae</taxon>
        <taxon>Hypocreales</taxon>
        <taxon>Nectriaceae</taxon>
        <taxon>Fusarium</taxon>
        <taxon>Fusarium concolor species complex</taxon>
    </lineage>
</organism>
<keyword evidence="2" id="KW-0808">Transferase</keyword>
<dbReference type="SUPFAM" id="SSF56645">
    <property type="entry name" value="Acyl-CoA dehydrogenase NM domain-like"/>
    <property type="match status" value="1"/>
</dbReference>
<dbReference type="AlphaFoldDB" id="A0A8H4JRZ3"/>
<dbReference type="Pfam" id="PF00682">
    <property type="entry name" value="HMGL-like"/>
    <property type="match status" value="1"/>
</dbReference>
<dbReference type="Proteomes" id="UP000605986">
    <property type="component" value="Unassembled WGS sequence"/>
</dbReference>
<dbReference type="Pfam" id="PF02771">
    <property type="entry name" value="Acyl-CoA_dh_N"/>
    <property type="match status" value="1"/>
</dbReference>
<evidence type="ECO:0000256" key="3">
    <source>
        <dbReference type="ARBA" id="ARBA00023002"/>
    </source>
</evidence>
<evidence type="ECO:0000256" key="4">
    <source>
        <dbReference type="SAM" id="MobiDB-lite"/>
    </source>
</evidence>
<feature type="compositionally biased region" description="Low complexity" evidence="4">
    <location>
        <begin position="390"/>
        <end position="402"/>
    </location>
</feature>
<evidence type="ECO:0000256" key="2">
    <source>
        <dbReference type="ARBA" id="ARBA00022679"/>
    </source>
</evidence>